<keyword evidence="4" id="KW-0620">Polyamine biosynthesis</keyword>
<evidence type="ECO:0000256" key="4">
    <source>
        <dbReference type="ARBA" id="ARBA00023115"/>
    </source>
</evidence>
<protein>
    <submittedName>
        <fullName evidence="9">S-adenosylmethionine decarboxylase proenzyme</fullName>
    </submittedName>
</protein>
<sequence length="150" mass="17258">MPKGQEKMKQKAFGYELLLDLYDCKPGVCDDLGLCYRFLDTIVTDLGMEKQSPPSIFFTDAKRFPDKAGLSGWAPLVESSVVIHTLSLKNFITIDVYCCRDFDQRKALDSCKQYFCPGKIETQFLYRGIHYYNRKDDREELVDQTLIGVS</sequence>
<gene>
    <name evidence="9" type="ORF">LDC_03539</name>
</gene>
<keyword evidence="7" id="KW-0704">Schiff base</keyword>
<dbReference type="PANTHER" id="PTHR33866:SF2">
    <property type="entry name" value="S-ADENOSYLMETHIONINE DECARBOXYLASE PROENZYME"/>
    <property type="match status" value="1"/>
</dbReference>
<proteinExistence type="predicted"/>
<dbReference type="InterPro" id="IPR003826">
    <property type="entry name" value="AdoMetDC_fam_prok"/>
</dbReference>
<dbReference type="PANTHER" id="PTHR33866">
    <property type="entry name" value="S-ADENOSYLMETHIONINE DECARBOXYLASE PROENZYME"/>
    <property type="match status" value="1"/>
</dbReference>
<evidence type="ECO:0000256" key="3">
    <source>
        <dbReference type="ARBA" id="ARBA00022813"/>
    </source>
</evidence>
<dbReference type="SUPFAM" id="SSF56276">
    <property type="entry name" value="S-adenosylmethionine decarboxylase"/>
    <property type="match status" value="1"/>
</dbReference>
<evidence type="ECO:0000256" key="5">
    <source>
        <dbReference type="ARBA" id="ARBA00023145"/>
    </source>
</evidence>
<comment type="cofactor">
    <cofactor evidence="1">
        <name>pyruvate</name>
        <dbReference type="ChEBI" id="CHEBI:15361"/>
    </cofactor>
</comment>
<keyword evidence="5" id="KW-0865">Zymogen</keyword>
<evidence type="ECO:0000256" key="2">
    <source>
        <dbReference type="ARBA" id="ARBA00022793"/>
    </source>
</evidence>
<dbReference type="AlphaFoldDB" id="F8UHR6"/>
<dbReference type="InterPro" id="IPR016067">
    <property type="entry name" value="S-AdoMet_deCO2ase_core"/>
</dbReference>
<keyword evidence="8" id="KW-0670">Pyruvate</keyword>
<name>F8UHR6_9ZZZZ</name>
<evidence type="ECO:0000256" key="1">
    <source>
        <dbReference type="ARBA" id="ARBA00001928"/>
    </source>
</evidence>
<dbReference type="EMBL" id="JF805226">
    <property type="protein sequence ID" value="AEI30573.1"/>
    <property type="molecule type" value="Genomic_DNA"/>
</dbReference>
<reference evidence="9" key="1">
    <citation type="submission" date="2011-04" db="EMBL/GenBank/DDBJ databases">
        <title>Taxonomic and functional metagenomic profiling of the microbial community in the anoxic sediment of a brackish shallow lake (Laguna de Carrizo Central Spain).</title>
        <authorList>
            <consortium name="CONSOLIDER consortium CSD2007-00005"/>
            <person name="Guazzaroni M.-E."/>
            <person name="Richter M."/>
            <person name="Garcia-Salamanca A."/>
            <person name="Yarza P."/>
            <person name="Ferrer M."/>
        </authorList>
    </citation>
    <scope>NUCLEOTIDE SEQUENCE</scope>
</reference>
<keyword evidence="6" id="KW-0456">Lyase</keyword>
<dbReference type="Gene3D" id="3.60.90.10">
    <property type="entry name" value="S-adenosylmethionine decarboxylase"/>
    <property type="match status" value="1"/>
</dbReference>
<accession>F8UHR6</accession>
<evidence type="ECO:0000313" key="9">
    <source>
        <dbReference type="EMBL" id="AEI30573.1"/>
    </source>
</evidence>
<evidence type="ECO:0000256" key="8">
    <source>
        <dbReference type="ARBA" id="ARBA00023317"/>
    </source>
</evidence>
<evidence type="ECO:0000256" key="6">
    <source>
        <dbReference type="ARBA" id="ARBA00023239"/>
    </source>
</evidence>
<dbReference type="Pfam" id="PF02675">
    <property type="entry name" value="AdoMet_dc"/>
    <property type="match status" value="1"/>
</dbReference>
<keyword evidence="3" id="KW-0068">Autocatalytic cleavage</keyword>
<dbReference type="GO" id="GO:0008295">
    <property type="term" value="P:spermidine biosynthetic process"/>
    <property type="evidence" value="ECO:0007669"/>
    <property type="project" value="InterPro"/>
</dbReference>
<organism evidence="9">
    <name type="scientific">uncultured microorganism</name>
    <dbReference type="NCBI Taxonomy" id="358574"/>
    <lineage>
        <taxon>unclassified sequences</taxon>
        <taxon>environmental samples</taxon>
    </lineage>
</organism>
<keyword evidence="2" id="KW-0210">Decarboxylase</keyword>
<dbReference type="GO" id="GO:0004014">
    <property type="term" value="F:adenosylmethionine decarboxylase activity"/>
    <property type="evidence" value="ECO:0007669"/>
    <property type="project" value="InterPro"/>
</dbReference>
<evidence type="ECO:0000256" key="7">
    <source>
        <dbReference type="ARBA" id="ARBA00023270"/>
    </source>
</evidence>